<name>A0AAU9KB55_9CILI</name>
<dbReference type="EMBL" id="CAJZBQ010000055">
    <property type="protein sequence ID" value="CAG9332835.1"/>
    <property type="molecule type" value="Genomic_DNA"/>
</dbReference>
<keyword evidence="3" id="KW-1185">Reference proteome</keyword>
<evidence type="ECO:0000256" key="1">
    <source>
        <dbReference type="SAM" id="Coils"/>
    </source>
</evidence>
<sequence length="214" mass="25457">MQCENADENLSTNQGFQQCIPKINHKIQIISAEIHLIQNFRGLLQNSISFISERSDEYYKEYNFSYHYWYFRKCDPTTTLDGIKFCQNDIKLIECLNKFCNSPYNNADHFLASYNVTVLCMLDRRFNYFAMLMTDEQLMKISEVIEELGIWSSEANYDMKIIYQWIKGTYLKILAFRAKSQSENTIEEIDKKIVLKQEEEAHLQRELQNVINFN</sequence>
<organism evidence="2 3">
    <name type="scientific">Blepharisma stoltei</name>
    <dbReference type="NCBI Taxonomy" id="1481888"/>
    <lineage>
        <taxon>Eukaryota</taxon>
        <taxon>Sar</taxon>
        <taxon>Alveolata</taxon>
        <taxon>Ciliophora</taxon>
        <taxon>Postciliodesmatophora</taxon>
        <taxon>Heterotrichea</taxon>
        <taxon>Heterotrichida</taxon>
        <taxon>Blepharismidae</taxon>
        <taxon>Blepharisma</taxon>
    </lineage>
</organism>
<accession>A0AAU9KB55</accession>
<comment type="caution">
    <text evidence="2">The sequence shown here is derived from an EMBL/GenBank/DDBJ whole genome shotgun (WGS) entry which is preliminary data.</text>
</comment>
<reference evidence="2" key="1">
    <citation type="submission" date="2021-09" db="EMBL/GenBank/DDBJ databases">
        <authorList>
            <consortium name="AG Swart"/>
            <person name="Singh M."/>
            <person name="Singh A."/>
            <person name="Seah K."/>
            <person name="Emmerich C."/>
        </authorList>
    </citation>
    <scope>NUCLEOTIDE SEQUENCE</scope>
    <source>
        <strain evidence="2">ATCC30299</strain>
    </source>
</reference>
<evidence type="ECO:0000313" key="3">
    <source>
        <dbReference type="Proteomes" id="UP001162131"/>
    </source>
</evidence>
<protein>
    <submittedName>
        <fullName evidence="2">Uncharacterized protein</fullName>
    </submittedName>
</protein>
<keyword evidence="1" id="KW-0175">Coiled coil</keyword>
<evidence type="ECO:0000313" key="2">
    <source>
        <dbReference type="EMBL" id="CAG9332835.1"/>
    </source>
</evidence>
<feature type="coiled-coil region" evidence="1">
    <location>
        <begin position="179"/>
        <end position="206"/>
    </location>
</feature>
<gene>
    <name evidence="2" type="ORF">BSTOLATCC_MIC57122</name>
</gene>
<proteinExistence type="predicted"/>
<dbReference type="AlphaFoldDB" id="A0AAU9KB55"/>
<dbReference type="Proteomes" id="UP001162131">
    <property type="component" value="Unassembled WGS sequence"/>
</dbReference>